<dbReference type="InterPro" id="IPR002052">
    <property type="entry name" value="DNA_methylase_N6_adenine_CS"/>
</dbReference>
<dbReference type="PROSITE" id="PS00092">
    <property type="entry name" value="N6_MTASE"/>
    <property type="match status" value="1"/>
</dbReference>
<dbReference type="InterPro" id="IPR003356">
    <property type="entry name" value="DNA_methylase_A-5"/>
</dbReference>
<evidence type="ECO:0000256" key="3">
    <source>
        <dbReference type="ARBA" id="ARBA00022603"/>
    </source>
</evidence>
<dbReference type="EMBL" id="CP000580">
    <property type="protein sequence ID" value="ABN98042.1"/>
    <property type="molecule type" value="Genomic_DNA"/>
</dbReference>
<feature type="domain" description="DNA methylase adenine-specific" evidence="8">
    <location>
        <begin position="149"/>
        <end position="287"/>
    </location>
</feature>
<evidence type="ECO:0000256" key="2">
    <source>
        <dbReference type="ARBA" id="ARBA00011900"/>
    </source>
</evidence>
<dbReference type="PANTHER" id="PTHR42933:SF3">
    <property type="entry name" value="TYPE I RESTRICTION ENZYME MJAVIII METHYLASE SUBUNIT"/>
    <property type="match status" value="1"/>
</dbReference>
<dbReference type="REBASE" id="14874">
    <property type="entry name" value="M.MspJORF2256P"/>
</dbReference>
<evidence type="ECO:0000256" key="1">
    <source>
        <dbReference type="ARBA" id="ARBA00006594"/>
    </source>
</evidence>
<dbReference type="GO" id="GO:0009307">
    <property type="term" value="P:DNA restriction-modification system"/>
    <property type="evidence" value="ECO:0007669"/>
    <property type="project" value="UniProtKB-KW"/>
</dbReference>
<dbReference type="InterPro" id="IPR029063">
    <property type="entry name" value="SAM-dependent_MTases_sf"/>
</dbReference>
<name>A0A5Q5CFE7_MYCSJ</name>
<dbReference type="Gene3D" id="1.20.1260.30">
    <property type="match status" value="1"/>
</dbReference>
<dbReference type="InterPro" id="IPR038333">
    <property type="entry name" value="T1MK-like_N_sf"/>
</dbReference>
<sequence>MAQTNANLIWKIAELLRGPYQPNQYGDVILPFTILRRLDCILEPTKDEVLAEYAKISATKVDPAVMLKAKFKLPFYNTSRWTFAALVGDPEGVADNLIDYIERFSPNVRDVFDGFKMVDLIADLAKSDRLYLIVKEFAAVDLHPNVVTNHDMGYIFEELIRKFAESNNAQAGDHFTPREVIALMVDILFHAQDDALTKPGTVRTIYDPAAGTGGMLSTAHDHLIEMNPKARPVLYGQDINPRSYAMCKSDMIVKGQDVDNIYLGDTLTDDGFRTKTFDFLLSNPPFRKMSVCCGRFCCCGTTRRRLPLEVVLGAAA</sequence>
<dbReference type="InterPro" id="IPR022749">
    <property type="entry name" value="D12N6_MeTrfase_N"/>
</dbReference>
<keyword evidence="3 10" id="KW-0489">Methyltransferase</keyword>
<evidence type="ECO:0000256" key="4">
    <source>
        <dbReference type="ARBA" id="ARBA00022679"/>
    </source>
</evidence>
<keyword evidence="4" id="KW-0808">Transferase</keyword>
<dbReference type="SUPFAM" id="SSF53335">
    <property type="entry name" value="S-adenosyl-L-methionine-dependent methyltransferases"/>
    <property type="match status" value="1"/>
</dbReference>
<dbReference type="InterPro" id="IPR051537">
    <property type="entry name" value="DNA_Adenine_Mtase"/>
</dbReference>
<evidence type="ECO:0000259" key="9">
    <source>
        <dbReference type="Pfam" id="PF12161"/>
    </source>
</evidence>
<evidence type="ECO:0000259" key="8">
    <source>
        <dbReference type="Pfam" id="PF02384"/>
    </source>
</evidence>
<proteinExistence type="inferred from homology"/>
<dbReference type="EC" id="2.1.1.72" evidence="2"/>
<dbReference type="Gene3D" id="3.40.50.150">
    <property type="entry name" value="Vaccinia Virus protein VP39"/>
    <property type="match status" value="1"/>
</dbReference>
<dbReference type="KEGG" id="mjl:Mjls_2256"/>
<dbReference type="PANTHER" id="PTHR42933">
    <property type="entry name" value="SLR6095 PROTEIN"/>
    <property type="match status" value="1"/>
</dbReference>
<evidence type="ECO:0000256" key="7">
    <source>
        <dbReference type="ARBA" id="ARBA00047942"/>
    </source>
</evidence>
<dbReference type="GO" id="GO:0008170">
    <property type="term" value="F:N-methyltransferase activity"/>
    <property type="evidence" value="ECO:0007669"/>
    <property type="project" value="InterPro"/>
</dbReference>
<evidence type="ECO:0000256" key="6">
    <source>
        <dbReference type="ARBA" id="ARBA00022747"/>
    </source>
</evidence>
<dbReference type="GO" id="GO:0009007">
    <property type="term" value="F:site-specific DNA-methyltransferase (adenine-specific) activity"/>
    <property type="evidence" value="ECO:0007669"/>
    <property type="project" value="UniProtKB-EC"/>
</dbReference>
<dbReference type="GO" id="GO:0003677">
    <property type="term" value="F:DNA binding"/>
    <property type="evidence" value="ECO:0007669"/>
    <property type="project" value="InterPro"/>
</dbReference>
<organism evidence="10">
    <name type="scientific">Mycobacterium sp. (strain JLS)</name>
    <dbReference type="NCBI Taxonomy" id="164757"/>
    <lineage>
        <taxon>Bacteria</taxon>
        <taxon>Bacillati</taxon>
        <taxon>Actinomycetota</taxon>
        <taxon>Actinomycetes</taxon>
        <taxon>Mycobacteriales</taxon>
        <taxon>Mycobacteriaceae</taxon>
        <taxon>Mycobacterium</taxon>
    </lineage>
</organism>
<comment type="similarity">
    <text evidence="1">Belongs to the N(4)/N(6)-methyltransferase family.</text>
</comment>
<keyword evidence="6" id="KW-0680">Restriction system</keyword>
<keyword evidence="5" id="KW-0949">S-adenosyl-L-methionine</keyword>
<comment type="catalytic activity">
    <reaction evidence="7">
        <text>a 2'-deoxyadenosine in DNA + S-adenosyl-L-methionine = an N(6)-methyl-2'-deoxyadenosine in DNA + S-adenosyl-L-homocysteine + H(+)</text>
        <dbReference type="Rhea" id="RHEA:15197"/>
        <dbReference type="Rhea" id="RHEA-COMP:12418"/>
        <dbReference type="Rhea" id="RHEA-COMP:12419"/>
        <dbReference type="ChEBI" id="CHEBI:15378"/>
        <dbReference type="ChEBI" id="CHEBI:57856"/>
        <dbReference type="ChEBI" id="CHEBI:59789"/>
        <dbReference type="ChEBI" id="CHEBI:90615"/>
        <dbReference type="ChEBI" id="CHEBI:90616"/>
        <dbReference type="EC" id="2.1.1.72"/>
    </reaction>
</comment>
<dbReference type="Pfam" id="PF02384">
    <property type="entry name" value="N6_Mtase"/>
    <property type="match status" value="1"/>
</dbReference>
<dbReference type="PRINTS" id="PR00507">
    <property type="entry name" value="N12N6MTFRASE"/>
</dbReference>
<dbReference type="GO" id="GO:0032259">
    <property type="term" value="P:methylation"/>
    <property type="evidence" value="ECO:0007669"/>
    <property type="project" value="UniProtKB-KW"/>
</dbReference>
<gene>
    <name evidence="10" type="ordered locus">Mjls_2256</name>
</gene>
<protein>
    <recommendedName>
        <fullName evidence="2">site-specific DNA-methyltransferase (adenine-specific)</fullName>
        <ecNumber evidence="2">2.1.1.72</ecNumber>
    </recommendedName>
</protein>
<dbReference type="Pfam" id="PF12161">
    <property type="entry name" value="HsdM_N"/>
    <property type="match status" value="1"/>
</dbReference>
<dbReference type="AlphaFoldDB" id="A0A5Q5CFE7"/>
<evidence type="ECO:0000313" key="10">
    <source>
        <dbReference type="EMBL" id="ABN98042.1"/>
    </source>
</evidence>
<evidence type="ECO:0000256" key="5">
    <source>
        <dbReference type="ARBA" id="ARBA00022691"/>
    </source>
</evidence>
<accession>A0A5Q5CFE7</accession>
<reference evidence="10" key="1">
    <citation type="submission" date="2007-02" db="EMBL/GenBank/DDBJ databases">
        <title>Complete sequence of Mycobacterium sp. JLS.</title>
        <authorList>
            <consortium name="US DOE Joint Genome Institute"/>
            <person name="Copeland A."/>
            <person name="Lucas S."/>
            <person name="Lapidus A."/>
            <person name="Barry K."/>
            <person name="Detter J.C."/>
            <person name="Glavina del Rio T."/>
            <person name="Hammon N."/>
            <person name="Israni S."/>
            <person name="Dalin E."/>
            <person name="Tice H."/>
            <person name="Pitluck S."/>
            <person name="Chain P."/>
            <person name="Malfatti S."/>
            <person name="Shin M."/>
            <person name="Vergez L."/>
            <person name="Schmutz J."/>
            <person name="Larimer F."/>
            <person name="Land M."/>
            <person name="Hauser L."/>
            <person name="Kyrpides N."/>
            <person name="Mikhailova N."/>
            <person name="Miller C.D."/>
            <person name="Anderson A.J."/>
            <person name="Sims R.C."/>
            <person name="Richardson P."/>
        </authorList>
    </citation>
    <scope>NUCLEOTIDE SEQUENCE [LARGE SCALE GENOMIC DNA]</scope>
    <source>
        <strain evidence="10">JLS</strain>
    </source>
</reference>
<feature type="domain" description="N6 adenine-specific DNA methyltransferase N-terminal" evidence="9">
    <location>
        <begin position="7"/>
        <end position="137"/>
    </location>
</feature>